<comment type="subcellular location">
    <subcellularLocation>
        <location evidence="10">Mitochondrion</location>
    </subcellularLocation>
    <subcellularLocation>
        <location evidence="10">Mitochondrion inner membrane</location>
    </subcellularLocation>
</comment>
<keyword evidence="7 10" id="KW-0496">Mitochondrion</keyword>
<dbReference type="OrthoDB" id="67388at2759"/>
<evidence type="ECO:0000256" key="9">
    <source>
        <dbReference type="ARBA" id="ARBA00062152"/>
    </source>
</evidence>
<proteinExistence type="inferred from homology"/>
<evidence type="ECO:0000256" key="10">
    <source>
        <dbReference type="RuleBase" id="RU368017"/>
    </source>
</evidence>
<evidence type="ECO:0000256" key="2">
    <source>
        <dbReference type="ARBA" id="ARBA00022448"/>
    </source>
</evidence>
<keyword evidence="8 10" id="KW-0472">Membrane</keyword>
<dbReference type="Pfam" id="PF05405">
    <property type="entry name" value="Mt_ATP-synt_B"/>
    <property type="match status" value="1"/>
</dbReference>
<dbReference type="GeneID" id="36573667"/>
<evidence type="ECO:0000256" key="3">
    <source>
        <dbReference type="ARBA" id="ARBA00022547"/>
    </source>
</evidence>
<dbReference type="SUPFAM" id="SSF161060">
    <property type="entry name" value="ATP synthase B chain-like"/>
    <property type="match status" value="1"/>
</dbReference>
<dbReference type="FunCoup" id="A0A2T3B7I2">
    <property type="interactions" value="451"/>
</dbReference>
<dbReference type="STRING" id="857342.A0A2T3B7I2"/>
<feature type="non-terminal residue" evidence="12">
    <location>
        <position position="1"/>
    </location>
</feature>
<keyword evidence="3 10" id="KW-0138">CF(0)</keyword>
<dbReference type="PANTHER" id="PTHR12733">
    <property type="entry name" value="MITOCHONDRIAL ATP SYNTHASE B CHAIN"/>
    <property type="match status" value="1"/>
</dbReference>
<evidence type="ECO:0000256" key="1">
    <source>
        <dbReference type="ARBA" id="ARBA00007479"/>
    </source>
</evidence>
<dbReference type="InterPro" id="IPR008688">
    <property type="entry name" value="ATP_synth_Bsub_B/MI25"/>
</dbReference>
<evidence type="ECO:0000256" key="4">
    <source>
        <dbReference type="ARBA" id="ARBA00022781"/>
    </source>
</evidence>
<dbReference type="EMBL" id="KZ679008">
    <property type="protein sequence ID" value="PSS22838.1"/>
    <property type="molecule type" value="Genomic_DNA"/>
</dbReference>
<evidence type="ECO:0000256" key="11">
    <source>
        <dbReference type="SAM" id="MobiDB-lite"/>
    </source>
</evidence>
<feature type="compositionally biased region" description="Low complexity" evidence="11">
    <location>
        <begin position="16"/>
        <end position="35"/>
    </location>
</feature>
<dbReference type="GO" id="GO:0046933">
    <property type="term" value="F:proton-transporting ATP synthase activity, rotational mechanism"/>
    <property type="evidence" value="ECO:0007669"/>
    <property type="project" value="TreeGrafter"/>
</dbReference>
<comment type="similarity">
    <text evidence="1 10">Belongs to the eukaryotic ATPase B chain family.</text>
</comment>
<evidence type="ECO:0000256" key="6">
    <source>
        <dbReference type="ARBA" id="ARBA00023065"/>
    </source>
</evidence>
<comment type="function">
    <text evidence="10">Subunit b, of the mitochondrial membrane ATP synthase complex (F(1)F(0) ATP synthase or Complex V) that produces ATP from ADP in the presence of a proton gradient across the membrane which is generated by electron transport complexes of the respiratory chain. ATP synthase complex consist of a soluble F(1) head domain - the catalytic core - and a membrane F(1) domain - the membrane proton channel. These two domains are linked by a central stalk rotating inside the F(1) region and a stationary peripheral stalk. During catalysis, ATP synthesis in the catalytic domain of F(1) is coupled via a rotary mechanism of the central stalk subunits to proton translocation. In vivo, can only synthesize ATP although its ATP hydrolase activity can be activated artificially in vitro. Part of the complex F(0) domain. Part of the complex F(0) domain and the peripheric stalk, which acts as a stator to hold the catalytic alpha(3)beta(3) subcomplex and subunit a/ATP6 static relative to the rotary elements.</text>
</comment>
<name>A0A2T3B7I2_AMORE</name>
<keyword evidence="2 10" id="KW-0813">Transport</keyword>
<keyword evidence="13" id="KW-1185">Reference proteome</keyword>
<sequence>KVADVGSGAARLRPALPSRSLPALTTSLTTSRSASGVPAEDPKKKAQSILDSLPGNSLVSKTAILSSTAGAAIYALSNEYYVLNEETVAAFCLLSIWTAVFKYGGPLYKEWADGQVNKIKGILNAARADHTEAVKSRIESVQQLGSVVDITKTLFEVSKETAQLEAKAYELEQTTALAAEAKSVLDSWVRYEGQVKIRQQKELAESIIAKIQKELENPKVLQQILQQSVADVESKYLCRVLMLNFTNSTNRDHSIEGLIDRERPEELERFPLSPLCL</sequence>
<dbReference type="InterPro" id="IPR013837">
    <property type="entry name" value="ATP_synth_F0_suB"/>
</dbReference>
<keyword evidence="5 10" id="KW-0999">Mitochondrion inner membrane</keyword>
<dbReference type="AlphaFoldDB" id="A0A2T3B7I2"/>
<dbReference type="Proteomes" id="UP000241818">
    <property type="component" value="Unassembled WGS sequence"/>
</dbReference>
<accession>A0A2T3B7I2</accession>
<evidence type="ECO:0000256" key="7">
    <source>
        <dbReference type="ARBA" id="ARBA00023128"/>
    </source>
</evidence>
<feature type="region of interest" description="Disordered" evidence="11">
    <location>
        <begin position="1"/>
        <end position="46"/>
    </location>
</feature>
<dbReference type="GO" id="GO:0045259">
    <property type="term" value="C:proton-transporting ATP synthase complex"/>
    <property type="evidence" value="ECO:0007669"/>
    <property type="project" value="UniProtKB-KW"/>
</dbReference>
<evidence type="ECO:0000313" key="13">
    <source>
        <dbReference type="Proteomes" id="UP000241818"/>
    </source>
</evidence>
<evidence type="ECO:0000313" key="12">
    <source>
        <dbReference type="EMBL" id="PSS22838.1"/>
    </source>
</evidence>
<gene>
    <name evidence="12" type="ORF">M430DRAFT_273451</name>
</gene>
<comment type="subunit">
    <text evidence="9 10">F-type ATPases have 2 components, CF(1) - the catalytic core - and CF(0) - the membrane proton channel. In yeast, the dimeric form of ATP synthase consists of 17 polypeptides: alpha, beta, gamma, delta, epsilon, 4 (B), 5 (OSCP), 6 (A), 8, 9 (C), d, E (Tim11), f, g, h, i/j and k.</text>
</comment>
<protein>
    <recommendedName>
        <fullName evidence="10">ATP synthase subunit 4</fullName>
    </recommendedName>
</protein>
<dbReference type="GO" id="GO:0005743">
    <property type="term" value="C:mitochondrial inner membrane"/>
    <property type="evidence" value="ECO:0007669"/>
    <property type="project" value="UniProtKB-SubCell"/>
</dbReference>
<keyword evidence="4 10" id="KW-0375">Hydrogen ion transport</keyword>
<reference evidence="12 13" key="1">
    <citation type="journal article" date="2018" name="New Phytol.">
        <title>Comparative genomics and transcriptomics depict ericoid mycorrhizal fungi as versatile saprotrophs and plant mutualists.</title>
        <authorList>
            <person name="Martino E."/>
            <person name="Morin E."/>
            <person name="Grelet G.A."/>
            <person name="Kuo A."/>
            <person name="Kohler A."/>
            <person name="Daghino S."/>
            <person name="Barry K.W."/>
            <person name="Cichocki N."/>
            <person name="Clum A."/>
            <person name="Dockter R.B."/>
            <person name="Hainaut M."/>
            <person name="Kuo R.C."/>
            <person name="LaButti K."/>
            <person name="Lindahl B.D."/>
            <person name="Lindquist E.A."/>
            <person name="Lipzen A."/>
            <person name="Khouja H.R."/>
            <person name="Magnuson J."/>
            <person name="Murat C."/>
            <person name="Ohm R.A."/>
            <person name="Singer S.W."/>
            <person name="Spatafora J.W."/>
            <person name="Wang M."/>
            <person name="Veneault-Fourrey C."/>
            <person name="Henrissat B."/>
            <person name="Grigoriev I.V."/>
            <person name="Martin F.M."/>
            <person name="Perotto S."/>
        </authorList>
    </citation>
    <scope>NUCLEOTIDE SEQUENCE [LARGE SCALE GENOMIC DNA]</scope>
    <source>
        <strain evidence="12 13">ATCC 22711</strain>
    </source>
</reference>
<evidence type="ECO:0000256" key="5">
    <source>
        <dbReference type="ARBA" id="ARBA00022792"/>
    </source>
</evidence>
<organism evidence="12 13">
    <name type="scientific">Amorphotheca resinae ATCC 22711</name>
    <dbReference type="NCBI Taxonomy" id="857342"/>
    <lineage>
        <taxon>Eukaryota</taxon>
        <taxon>Fungi</taxon>
        <taxon>Dikarya</taxon>
        <taxon>Ascomycota</taxon>
        <taxon>Pezizomycotina</taxon>
        <taxon>Leotiomycetes</taxon>
        <taxon>Helotiales</taxon>
        <taxon>Amorphothecaceae</taxon>
        <taxon>Amorphotheca</taxon>
    </lineage>
</organism>
<dbReference type="RefSeq" id="XP_024722884.1">
    <property type="nucleotide sequence ID" value="XM_024865586.1"/>
</dbReference>
<dbReference type="PANTHER" id="PTHR12733:SF3">
    <property type="entry name" value="ATP SYNTHASE F(0) COMPLEX SUBUNIT B1, MITOCHONDRIAL"/>
    <property type="match status" value="1"/>
</dbReference>
<dbReference type="FunFam" id="1.20.5.2210:FF:000002">
    <property type="entry name" value="ATP synthase subunit 4 mitochondrial"/>
    <property type="match status" value="1"/>
</dbReference>
<dbReference type="InParanoid" id="A0A2T3B7I2"/>
<keyword evidence="6 10" id="KW-0406">Ion transport</keyword>
<dbReference type="Gene3D" id="1.20.5.2210">
    <property type="match status" value="1"/>
</dbReference>
<evidence type="ECO:0000256" key="8">
    <source>
        <dbReference type="ARBA" id="ARBA00023136"/>
    </source>
</evidence>